<dbReference type="NCBIfam" id="TIGR02684">
    <property type="entry name" value="dnstrm_HI1420"/>
    <property type="match status" value="1"/>
</dbReference>
<organism evidence="1 2">
    <name type="scientific">Roseovarius tolerans</name>
    <dbReference type="NCBI Taxonomy" id="74031"/>
    <lineage>
        <taxon>Bacteria</taxon>
        <taxon>Pseudomonadati</taxon>
        <taxon>Pseudomonadota</taxon>
        <taxon>Alphaproteobacteria</taxon>
        <taxon>Rhodobacterales</taxon>
        <taxon>Roseobacteraceae</taxon>
        <taxon>Roseovarius</taxon>
    </lineage>
</organism>
<dbReference type="InterPro" id="IPR014057">
    <property type="entry name" value="HI1420"/>
</dbReference>
<evidence type="ECO:0000313" key="2">
    <source>
        <dbReference type="Proteomes" id="UP000037046"/>
    </source>
</evidence>
<dbReference type="Proteomes" id="UP000037046">
    <property type="component" value="Unassembled WGS sequence"/>
</dbReference>
<dbReference type="Pfam" id="PF21716">
    <property type="entry name" value="dnstrm_HI1420"/>
    <property type="match status" value="1"/>
</dbReference>
<dbReference type="InterPro" id="IPR010982">
    <property type="entry name" value="Lambda_DNA-bd_dom_sf"/>
</dbReference>
<comment type="caution">
    <text evidence="1">The sequence shown here is derived from an EMBL/GenBank/DDBJ whole genome shotgun (WGS) entry which is preliminary data.</text>
</comment>
<proteinExistence type="predicted"/>
<evidence type="ECO:0008006" key="3">
    <source>
        <dbReference type="Google" id="ProtNLM"/>
    </source>
</evidence>
<protein>
    <recommendedName>
        <fullName evidence="3">Addiction module antidote protein</fullName>
    </recommendedName>
</protein>
<dbReference type="PANTHER" id="PTHR40275:SF1">
    <property type="entry name" value="SSL7038 PROTEIN"/>
    <property type="match status" value="1"/>
</dbReference>
<gene>
    <name evidence="1" type="ORF">ROTO_34130</name>
</gene>
<dbReference type="PATRIC" id="fig|74031.6.peg.3496"/>
<dbReference type="OrthoDB" id="9798416at2"/>
<name>A0A0L6CQL3_9RHOB</name>
<dbReference type="EMBL" id="LGVV01000074">
    <property type="protein sequence ID" value="KNX40037.1"/>
    <property type="molecule type" value="Genomic_DNA"/>
</dbReference>
<keyword evidence="2" id="KW-1185">Reference proteome</keyword>
<dbReference type="PANTHER" id="PTHR40275">
    <property type="entry name" value="SSL7038 PROTEIN"/>
    <property type="match status" value="1"/>
</dbReference>
<dbReference type="AlphaFoldDB" id="A0A0L6CQL3"/>
<dbReference type="SUPFAM" id="SSF47413">
    <property type="entry name" value="lambda repressor-like DNA-binding domains"/>
    <property type="match status" value="1"/>
</dbReference>
<accession>A0A0L6CQL3</accession>
<evidence type="ECO:0000313" key="1">
    <source>
        <dbReference type="EMBL" id="KNX40037.1"/>
    </source>
</evidence>
<dbReference type="GO" id="GO:0003677">
    <property type="term" value="F:DNA binding"/>
    <property type="evidence" value="ECO:0007669"/>
    <property type="project" value="InterPro"/>
</dbReference>
<dbReference type="RefSeq" id="WP_050664243.1">
    <property type="nucleotide sequence ID" value="NZ_CP118494.1"/>
</dbReference>
<reference evidence="2" key="1">
    <citation type="submission" date="2015-07" db="EMBL/GenBank/DDBJ databases">
        <title>Draft Genome Sequence of Roseovarius tolerans EL-164, a producer of N-Acylated Alanine Methyl Esters (NAMEs).</title>
        <authorList>
            <person name="Voget S."/>
            <person name="Bruns H."/>
            <person name="Wagner-Doebler I."/>
            <person name="Schulz S."/>
            <person name="Daniel R."/>
        </authorList>
    </citation>
    <scope>NUCLEOTIDE SEQUENCE [LARGE SCALE GENOMIC DNA]</scope>
    <source>
        <strain evidence="2">EL-164</strain>
    </source>
</reference>
<sequence>MKHEINDFDPAEYLDNDEMIAGYLSDALETQDPAFIADAIGVVARAKGMKRVAEDAGVSRESLYRALSANGNPEFGTVLKVLASLNIKLIAQPDSVKPHNTAA</sequence>